<dbReference type="GO" id="GO:0080019">
    <property type="term" value="F:alcohol-forming very long-chain fatty acyl-CoA reductase activity"/>
    <property type="evidence" value="ECO:0000318"/>
    <property type="project" value="GO_Central"/>
</dbReference>
<dbReference type="GO" id="GO:0035336">
    <property type="term" value="P:long-chain fatty-acyl-CoA metabolic process"/>
    <property type="evidence" value="ECO:0000318"/>
    <property type="project" value="GO_Central"/>
</dbReference>
<comment type="function">
    <text evidence="4">Catalyzes the reduction of fatty acyl-CoA to fatty alcohols.</text>
</comment>
<evidence type="ECO:0000256" key="4">
    <source>
        <dbReference type="RuleBase" id="RU363097"/>
    </source>
</evidence>
<dbReference type="Gene3D" id="3.40.50.720">
    <property type="entry name" value="NAD(P)-binding Rossmann-like Domain"/>
    <property type="match status" value="1"/>
</dbReference>
<feature type="compositionally biased region" description="Low complexity" evidence="5">
    <location>
        <begin position="66"/>
        <end position="76"/>
    </location>
</feature>
<name>A0A1B6QQA8_SORBI</name>
<evidence type="ECO:0000256" key="5">
    <source>
        <dbReference type="SAM" id="MobiDB-lite"/>
    </source>
</evidence>
<protein>
    <recommendedName>
        <fullName evidence="4">Fatty acyl-CoA reductase</fullName>
        <ecNumber evidence="4">1.2.1.84</ecNumber>
    </recommendedName>
</protein>
<accession>A0A1B6QQA8</accession>
<dbReference type="PANTHER" id="PTHR11011:SF45">
    <property type="entry name" value="FATTY ACYL-COA REDUCTASE CG8306-RELATED"/>
    <property type="match status" value="1"/>
</dbReference>
<dbReference type="GO" id="GO:0010345">
    <property type="term" value="P:suberin biosynthetic process"/>
    <property type="evidence" value="ECO:0000318"/>
    <property type="project" value="GO_Central"/>
</dbReference>
<dbReference type="CDD" id="cd09071">
    <property type="entry name" value="FAR_C"/>
    <property type="match status" value="1"/>
</dbReference>
<dbReference type="Pfam" id="PF07993">
    <property type="entry name" value="NAD_binding_4"/>
    <property type="match status" value="1"/>
</dbReference>
<evidence type="ECO:0000256" key="2">
    <source>
        <dbReference type="ARBA" id="ARBA00022516"/>
    </source>
</evidence>
<proteinExistence type="inferred from homology"/>
<keyword evidence="2 4" id="KW-0444">Lipid biosynthesis</keyword>
<feature type="region of interest" description="Disordered" evidence="5">
    <location>
        <begin position="66"/>
        <end position="100"/>
    </location>
</feature>
<feature type="domain" description="Thioester reductase (TE)" evidence="7">
    <location>
        <begin position="120"/>
        <end position="432"/>
    </location>
</feature>
<keyword evidence="4" id="KW-0560">Oxidoreductase</keyword>
<keyword evidence="4" id="KW-0521">NADP</keyword>
<dbReference type="eggNOG" id="KOG1221">
    <property type="taxonomic scope" value="Eukaryota"/>
</dbReference>
<evidence type="ECO:0000313" key="8">
    <source>
        <dbReference type="EMBL" id="KXG40100.1"/>
    </source>
</evidence>
<comment type="catalytic activity">
    <reaction evidence="4">
        <text>a long-chain fatty acyl-CoA + 2 NADPH + 2 H(+) = a long-chain primary fatty alcohol + 2 NADP(+) + CoA</text>
        <dbReference type="Rhea" id="RHEA:52716"/>
        <dbReference type="ChEBI" id="CHEBI:15378"/>
        <dbReference type="ChEBI" id="CHEBI:57287"/>
        <dbReference type="ChEBI" id="CHEBI:57783"/>
        <dbReference type="ChEBI" id="CHEBI:58349"/>
        <dbReference type="ChEBI" id="CHEBI:77396"/>
        <dbReference type="ChEBI" id="CHEBI:83139"/>
        <dbReference type="EC" id="1.2.1.84"/>
    </reaction>
</comment>
<dbReference type="InterPro" id="IPR013120">
    <property type="entry name" value="FAR_NAD-bd"/>
</dbReference>
<dbReference type="InParanoid" id="A0A1B6QQA8"/>
<sequence length="617" mass="66261">MGSSCVNLSRAVLPGFGAAAAAKGGSRRRGLLLPLLSSSAAAGRQRHGSSAAVVACCTSSSSSSSTTAAAGSSSSRPPLPPPPPSSFPAHDGLGGGDQPAGAAAGGIGVAEFLGAKNFLITGGTGFLAKVLIEKILRTNPNVGKIYVLIKAKDGEAALRRLQNEVVDTELFKCLQEIHGEGYDSFIAKKLVPVVGDVREANVGISPDLADEIADQVDVIINSAANTTFDERYDVAMDINTVGPFRIMSFAQRFRRLKLFLQVSTAYVNGQRQGLVLEKPFRMGDTIAKELGSSSSGSSEQGHNIPVLDIEAEIKLAFYSRRHLDNNSPSFAQEMKDLGLERAKLHGWQDTYVFTKAMGEMVINSMRGEIPVVTIRPSVIESTWRDPFPGWMEGNRMMDPVILYYGKGQLSGFLADPDGVLDVVPADMVVNATLASMAKHGGAAGPGMHVYHVSSSTVNPLVFGDLSRFLFHHFTRCPYSDAAGQPILVPPMRLFDTMEQFASYVETDALLRSVRASSSSSPAVAQRARDLCARSVEQTVHLGSIYQPYTFYGGRFDNGNTEALFAAMSPAERARFHFDVRSVDWRDYITNVHIPGLRKHVMKGRGVAANQLLASTSV</sequence>
<gene>
    <name evidence="8" type="ORF">SORBI_3001G492400</name>
</gene>
<evidence type="ECO:0000313" key="9">
    <source>
        <dbReference type="Proteomes" id="UP000000768"/>
    </source>
</evidence>
<dbReference type="EC" id="1.2.1.84" evidence="4"/>
<evidence type="ECO:0000256" key="1">
    <source>
        <dbReference type="ARBA" id="ARBA00005928"/>
    </source>
</evidence>
<dbReference type="Pfam" id="PF03015">
    <property type="entry name" value="Sterile"/>
    <property type="match status" value="1"/>
</dbReference>
<dbReference type="Gramene" id="KXG40100">
    <property type="protein sequence ID" value="KXG40100"/>
    <property type="gene ID" value="SORBI_3001G492400"/>
</dbReference>
<comment type="similarity">
    <text evidence="1 4">Belongs to the fatty acyl-CoA reductase family.</text>
</comment>
<reference evidence="9" key="2">
    <citation type="journal article" date="2018" name="Plant J.">
        <title>The Sorghum bicolor reference genome: improved assembly, gene annotations, a transcriptome atlas, and signatures of genome organization.</title>
        <authorList>
            <person name="McCormick R.F."/>
            <person name="Truong S.K."/>
            <person name="Sreedasyam A."/>
            <person name="Jenkins J."/>
            <person name="Shu S."/>
            <person name="Sims D."/>
            <person name="Kennedy M."/>
            <person name="Amirebrahimi M."/>
            <person name="Weers B.D."/>
            <person name="McKinley B."/>
            <person name="Mattison A."/>
            <person name="Morishige D.T."/>
            <person name="Grimwood J."/>
            <person name="Schmutz J."/>
            <person name="Mullet J.E."/>
        </authorList>
    </citation>
    <scope>NUCLEOTIDE SEQUENCE [LARGE SCALE GENOMIC DNA]</scope>
    <source>
        <strain evidence="9">cv. BTx623</strain>
    </source>
</reference>
<keyword evidence="3 4" id="KW-0443">Lipid metabolism</keyword>
<dbReference type="OMA" id="WRDAQER"/>
<reference evidence="8 9" key="1">
    <citation type="journal article" date="2009" name="Nature">
        <title>The Sorghum bicolor genome and the diversification of grasses.</title>
        <authorList>
            <person name="Paterson A.H."/>
            <person name="Bowers J.E."/>
            <person name="Bruggmann R."/>
            <person name="Dubchak I."/>
            <person name="Grimwood J."/>
            <person name="Gundlach H."/>
            <person name="Haberer G."/>
            <person name="Hellsten U."/>
            <person name="Mitros T."/>
            <person name="Poliakov A."/>
            <person name="Schmutz J."/>
            <person name="Spannagl M."/>
            <person name="Tang H."/>
            <person name="Wang X."/>
            <person name="Wicker T."/>
            <person name="Bharti A.K."/>
            <person name="Chapman J."/>
            <person name="Feltus F.A."/>
            <person name="Gowik U."/>
            <person name="Grigoriev I.V."/>
            <person name="Lyons E."/>
            <person name="Maher C.A."/>
            <person name="Martis M."/>
            <person name="Narechania A."/>
            <person name="Otillar R.P."/>
            <person name="Penning B.W."/>
            <person name="Salamov A.A."/>
            <person name="Wang Y."/>
            <person name="Zhang L."/>
            <person name="Carpita N.C."/>
            <person name="Freeling M."/>
            <person name="Gingle A.R."/>
            <person name="Hash C.T."/>
            <person name="Keller B."/>
            <person name="Klein P."/>
            <person name="Kresovich S."/>
            <person name="McCann M.C."/>
            <person name="Ming R."/>
            <person name="Peterson D.G."/>
            <person name="Mehboob-ur-Rahman"/>
            <person name="Ware D."/>
            <person name="Westhoff P."/>
            <person name="Mayer K.F."/>
            <person name="Messing J."/>
            <person name="Rokhsar D.S."/>
        </authorList>
    </citation>
    <scope>NUCLEOTIDE SEQUENCE [LARGE SCALE GENOMIC DNA]</scope>
    <source>
        <strain evidence="9">cv. BTx623</strain>
    </source>
</reference>
<dbReference type="OrthoDB" id="429813at2759"/>
<dbReference type="FunCoup" id="A0A1B6QQA8">
    <property type="interactions" value="488"/>
</dbReference>
<dbReference type="GO" id="GO:0010584">
    <property type="term" value="P:pollen exine formation"/>
    <property type="evidence" value="ECO:0007669"/>
    <property type="project" value="EnsemblPlants"/>
</dbReference>
<dbReference type="InterPro" id="IPR036291">
    <property type="entry name" value="NAD(P)-bd_dom_sf"/>
</dbReference>
<evidence type="ECO:0000256" key="3">
    <source>
        <dbReference type="ARBA" id="ARBA00023098"/>
    </source>
</evidence>
<feature type="domain" description="Fatty acyl-CoA reductase C-terminal" evidence="6">
    <location>
        <begin position="533"/>
        <end position="602"/>
    </location>
</feature>
<dbReference type="AlphaFoldDB" id="A0A1B6QQA8"/>
<keyword evidence="9" id="KW-1185">Reference proteome</keyword>
<dbReference type="GO" id="GO:0009507">
    <property type="term" value="C:chloroplast"/>
    <property type="evidence" value="ECO:0007669"/>
    <property type="project" value="EnsemblPlants"/>
</dbReference>
<dbReference type="CDD" id="cd05236">
    <property type="entry name" value="FAR-N_SDR_e"/>
    <property type="match status" value="1"/>
</dbReference>
<organism evidence="8 9">
    <name type="scientific">Sorghum bicolor</name>
    <name type="common">Sorghum</name>
    <name type="synonym">Sorghum vulgare</name>
    <dbReference type="NCBI Taxonomy" id="4558"/>
    <lineage>
        <taxon>Eukaryota</taxon>
        <taxon>Viridiplantae</taxon>
        <taxon>Streptophyta</taxon>
        <taxon>Embryophyta</taxon>
        <taxon>Tracheophyta</taxon>
        <taxon>Spermatophyta</taxon>
        <taxon>Magnoliopsida</taxon>
        <taxon>Liliopsida</taxon>
        <taxon>Poales</taxon>
        <taxon>Poaceae</taxon>
        <taxon>PACMAD clade</taxon>
        <taxon>Panicoideae</taxon>
        <taxon>Andropogonodae</taxon>
        <taxon>Andropogoneae</taxon>
        <taxon>Sorghinae</taxon>
        <taxon>Sorghum</taxon>
    </lineage>
</organism>
<evidence type="ECO:0000259" key="7">
    <source>
        <dbReference type="Pfam" id="PF07993"/>
    </source>
</evidence>
<feature type="compositionally biased region" description="Pro residues" evidence="5">
    <location>
        <begin position="77"/>
        <end position="86"/>
    </location>
</feature>
<dbReference type="PANTHER" id="PTHR11011">
    <property type="entry name" value="MALE STERILITY PROTEIN 2-RELATED"/>
    <property type="match status" value="1"/>
</dbReference>
<dbReference type="STRING" id="4558.A0A1B6QQA8"/>
<dbReference type="GO" id="GO:0102965">
    <property type="term" value="F:alcohol-forming long-chain fatty acyl-CoA reductase activity"/>
    <property type="evidence" value="ECO:0007669"/>
    <property type="project" value="UniProtKB-EC"/>
</dbReference>
<dbReference type="Proteomes" id="UP000000768">
    <property type="component" value="Chromosome 1"/>
</dbReference>
<dbReference type="InterPro" id="IPR033640">
    <property type="entry name" value="FAR_C"/>
</dbReference>
<evidence type="ECO:0000259" key="6">
    <source>
        <dbReference type="Pfam" id="PF03015"/>
    </source>
</evidence>
<dbReference type="InterPro" id="IPR026055">
    <property type="entry name" value="FAR"/>
</dbReference>
<dbReference type="SUPFAM" id="SSF51735">
    <property type="entry name" value="NAD(P)-binding Rossmann-fold domains"/>
    <property type="match status" value="1"/>
</dbReference>
<dbReference type="EMBL" id="CM000760">
    <property type="protein sequence ID" value="KXG40100.1"/>
    <property type="molecule type" value="Genomic_DNA"/>
</dbReference>